<dbReference type="KEGG" id="aalt:CC77DRAFT_1060268"/>
<dbReference type="GeneID" id="29113918"/>
<organism evidence="2 3">
    <name type="scientific">Alternaria alternata</name>
    <name type="common">Alternaria rot fungus</name>
    <name type="synonym">Torula alternata</name>
    <dbReference type="NCBI Taxonomy" id="5599"/>
    <lineage>
        <taxon>Eukaryota</taxon>
        <taxon>Fungi</taxon>
        <taxon>Dikarya</taxon>
        <taxon>Ascomycota</taxon>
        <taxon>Pezizomycotina</taxon>
        <taxon>Dothideomycetes</taxon>
        <taxon>Pleosporomycetidae</taxon>
        <taxon>Pleosporales</taxon>
        <taxon>Pleosporineae</taxon>
        <taxon>Pleosporaceae</taxon>
        <taxon>Alternaria</taxon>
        <taxon>Alternaria sect. Alternaria</taxon>
        <taxon>Alternaria alternata complex</taxon>
    </lineage>
</organism>
<dbReference type="Proteomes" id="UP000077248">
    <property type="component" value="Unassembled WGS sequence"/>
</dbReference>
<gene>
    <name evidence="2" type="ORF">CC77DRAFT_1060268</name>
</gene>
<evidence type="ECO:0000313" key="2">
    <source>
        <dbReference type="EMBL" id="OAG21459.1"/>
    </source>
</evidence>
<accession>A0A177DRT2</accession>
<dbReference type="RefSeq" id="XP_018386880.1">
    <property type="nucleotide sequence ID" value="XM_018528324.1"/>
</dbReference>
<evidence type="ECO:0000313" key="3">
    <source>
        <dbReference type="Proteomes" id="UP000077248"/>
    </source>
</evidence>
<feature type="compositionally biased region" description="Basic and acidic residues" evidence="1">
    <location>
        <begin position="369"/>
        <end position="388"/>
    </location>
</feature>
<feature type="region of interest" description="Disordered" evidence="1">
    <location>
        <begin position="352"/>
        <end position="401"/>
    </location>
</feature>
<proteinExistence type="predicted"/>
<dbReference type="EMBL" id="KV441476">
    <property type="protein sequence ID" value="OAG21459.1"/>
    <property type="molecule type" value="Genomic_DNA"/>
</dbReference>
<sequence length="426" mass="48584">MEQPCHHGYTCVPNITPDLSISVCAVCFTEARIAEVKATQAALSRRGGIFDSSNAGGEWCTTESNAKKWMTHRDWTKQWRRTRLNCWRLEATLEKLQDERCDMAEQWGLDEALYIWELVKDECSQVPGYGHTGDFVSTKVQDTQAILKPAPAEEQSSEEDWETVKCRWKKRSQPLKSLLQDEPEKAVTKETNSVINRLKHLGCTSENRFKALIKHDTNVVTKLAEPIERPRHSPNGDAIPKTPDSVRETAWMEPRSALKCNSPSTSRSNKSVVINAQATILPLGTTPVTTTPHHEHTVAEKSHRRLTYNRNSRSYIPSCWASPEGYEKYNTSHCKDTWATIDRLQKGFATSKEEEQEYWDEEDETLTEEGEKSAIEEGEAADKGEENIRSPFQARLPPWQPGQKMFSMKQRVCESINERLDCLGRQ</sequence>
<dbReference type="VEuPathDB" id="FungiDB:CC77DRAFT_1060268"/>
<name>A0A177DRT2_ALTAL</name>
<reference evidence="2 3" key="1">
    <citation type="submission" date="2016-05" db="EMBL/GenBank/DDBJ databases">
        <title>Comparative analysis of secretome profiles of manganese(II)-oxidizing ascomycete fungi.</title>
        <authorList>
            <consortium name="DOE Joint Genome Institute"/>
            <person name="Zeiner C.A."/>
            <person name="Purvine S.O."/>
            <person name="Zink E.M."/>
            <person name="Wu S."/>
            <person name="Pasa-Tolic L."/>
            <person name="Chaput D.L."/>
            <person name="Haridas S."/>
            <person name="Grigoriev I.V."/>
            <person name="Santelli C.M."/>
            <person name="Hansel C.M."/>
        </authorList>
    </citation>
    <scope>NUCLEOTIDE SEQUENCE [LARGE SCALE GENOMIC DNA]</scope>
    <source>
        <strain evidence="2 3">SRC1lrK2f</strain>
    </source>
</reference>
<protein>
    <submittedName>
        <fullName evidence="2">Uncharacterized protein</fullName>
    </submittedName>
</protein>
<evidence type="ECO:0000256" key="1">
    <source>
        <dbReference type="SAM" id="MobiDB-lite"/>
    </source>
</evidence>
<keyword evidence="3" id="KW-1185">Reference proteome</keyword>
<dbReference type="OMA" id="IITIIRC"/>
<dbReference type="AlphaFoldDB" id="A0A177DRT2"/>
<feature type="compositionally biased region" description="Acidic residues" evidence="1">
    <location>
        <begin position="354"/>
        <end position="368"/>
    </location>
</feature>